<dbReference type="AlphaFoldDB" id="A0A556TY63"/>
<feature type="compositionally biased region" description="Basic and acidic residues" evidence="1">
    <location>
        <begin position="1"/>
        <end position="22"/>
    </location>
</feature>
<reference evidence="2 3" key="1">
    <citation type="journal article" date="2019" name="Genome Biol. Evol.">
        <title>Whole-Genome Sequencing of the Giant Devil Catfish, Bagarius yarrelli.</title>
        <authorList>
            <person name="Jiang W."/>
            <person name="Lv Y."/>
            <person name="Cheng L."/>
            <person name="Yang K."/>
            <person name="Chao B."/>
            <person name="Wang X."/>
            <person name="Li Y."/>
            <person name="Pan X."/>
            <person name="You X."/>
            <person name="Zhang Y."/>
            <person name="Yang J."/>
            <person name="Li J."/>
            <person name="Zhang X."/>
            <person name="Liu S."/>
            <person name="Sun C."/>
            <person name="Yang J."/>
            <person name="Shi Q."/>
        </authorList>
    </citation>
    <scope>NUCLEOTIDE SEQUENCE [LARGE SCALE GENOMIC DNA]</scope>
    <source>
        <strain evidence="2">JWS20170419001</strain>
        <tissue evidence="2">Muscle</tissue>
    </source>
</reference>
<gene>
    <name evidence="2" type="ORF">Baya_5664</name>
</gene>
<comment type="caution">
    <text evidence="2">The sequence shown here is derived from an EMBL/GenBank/DDBJ whole genome shotgun (WGS) entry which is preliminary data.</text>
</comment>
<proteinExistence type="predicted"/>
<protein>
    <submittedName>
        <fullName evidence="2">Uncharacterized protein</fullName>
    </submittedName>
</protein>
<sequence>MSSFKLEKNDRTDAEREKDKLRQKVKNVPMDTSFSEDYGPVQCKIQINPTAVKVEEVNWKKWNRCLGIISEDPGECHMLMRPGPQRENEADVQWHLLKLKNPLSQSTLAS</sequence>
<dbReference type="Proteomes" id="UP000319801">
    <property type="component" value="Unassembled WGS sequence"/>
</dbReference>
<accession>A0A556TY63</accession>
<name>A0A556TY63_BAGYA</name>
<organism evidence="2 3">
    <name type="scientific">Bagarius yarrelli</name>
    <name type="common">Goonch</name>
    <name type="synonym">Bagrus yarrelli</name>
    <dbReference type="NCBI Taxonomy" id="175774"/>
    <lineage>
        <taxon>Eukaryota</taxon>
        <taxon>Metazoa</taxon>
        <taxon>Chordata</taxon>
        <taxon>Craniata</taxon>
        <taxon>Vertebrata</taxon>
        <taxon>Euteleostomi</taxon>
        <taxon>Actinopterygii</taxon>
        <taxon>Neopterygii</taxon>
        <taxon>Teleostei</taxon>
        <taxon>Ostariophysi</taxon>
        <taxon>Siluriformes</taxon>
        <taxon>Sisoridae</taxon>
        <taxon>Sisorinae</taxon>
        <taxon>Bagarius</taxon>
    </lineage>
</organism>
<evidence type="ECO:0000256" key="1">
    <source>
        <dbReference type="SAM" id="MobiDB-lite"/>
    </source>
</evidence>
<dbReference type="EMBL" id="VCAZ01000029">
    <property type="protein sequence ID" value="TSL28149.1"/>
    <property type="molecule type" value="Genomic_DNA"/>
</dbReference>
<evidence type="ECO:0000313" key="3">
    <source>
        <dbReference type="Proteomes" id="UP000319801"/>
    </source>
</evidence>
<keyword evidence="3" id="KW-1185">Reference proteome</keyword>
<feature type="region of interest" description="Disordered" evidence="1">
    <location>
        <begin position="1"/>
        <end position="28"/>
    </location>
</feature>
<evidence type="ECO:0000313" key="2">
    <source>
        <dbReference type="EMBL" id="TSL28149.1"/>
    </source>
</evidence>